<organism evidence="2 3">
    <name type="scientific">Maribacter litoralis</name>
    <dbReference type="NCBI Taxonomy" id="2059726"/>
    <lineage>
        <taxon>Bacteria</taxon>
        <taxon>Pseudomonadati</taxon>
        <taxon>Bacteroidota</taxon>
        <taxon>Flavobacteriia</taxon>
        <taxon>Flavobacteriales</taxon>
        <taxon>Flavobacteriaceae</taxon>
        <taxon>Maribacter</taxon>
    </lineage>
</organism>
<dbReference type="EMBL" id="CABWLR010000001">
    <property type="protein sequence ID" value="VXA98530.1"/>
    <property type="molecule type" value="Genomic_DNA"/>
</dbReference>
<keyword evidence="1" id="KW-0472">Membrane</keyword>
<keyword evidence="1" id="KW-0812">Transmembrane</keyword>
<sequence>MSDFFLLKLIISLAVKHYFNVVLVDLLFLYNYSRTCFQDLQLGHI</sequence>
<name>A0A653M1K6_9FLAO</name>
<proteinExistence type="predicted"/>
<reference evidence="2 3" key="1">
    <citation type="submission" date="2019-10" db="EMBL/GenBank/DDBJ databases">
        <authorList>
            <person name="Karimi E."/>
        </authorList>
    </citation>
    <scope>NUCLEOTIDE SEQUENCE [LARGE SCALE GENOMIC DNA]</scope>
    <source>
        <strain evidence="2">Maribacter sp. 151</strain>
    </source>
</reference>
<keyword evidence="1" id="KW-1133">Transmembrane helix</keyword>
<protein>
    <submittedName>
        <fullName evidence="2">Uncharacterized protein</fullName>
    </submittedName>
</protein>
<feature type="transmembrane region" description="Helical" evidence="1">
    <location>
        <begin position="6"/>
        <end position="30"/>
    </location>
</feature>
<evidence type="ECO:0000256" key="1">
    <source>
        <dbReference type="SAM" id="Phobius"/>
    </source>
</evidence>
<evidence type="ECO:0000313" key="2">
    <source>
        <dbReference type="EMBL" id="VXA98530.1"/>
    </source>
</evidence>
<keyword evidence="3" id="KW-1185">Reference proteome</keyword>
<evidence type="ECO:0000313" key="3">
    <source>
        <dbReference type="Proteomes" id="UP000430202"/>
    </source>
</evidence>
<dbReference type="AlphaFoldDB" id="A0A653M1K6"/>
<accession>A0A653M1K6</accession>
<dbReference type="Proteomes" id="UP000430202">
    <property type="component" value="Unassembled WGS sequence"/>
</dbReference>
<gene>
    <name evidence="2" type="ORF">MARI151_10209</name>
</gene>